<proteinExistence type="predicted"/>
<dbReference type="CDD" id="cd14686">
    <property type="entry name" value="bZIP"/>
    <property type="match status" value="1"/>
</dbReference>
<feature type="region of interest" description="Disordered" evidence="1">
    <location>
        <begin position="89"/>
        <end position="121"/>
    </location>
</feature>
<feature type="region of interest" description="Disordered" evidence="1">
    <location>
        <begin position="1"/>
        <end position="24"/>
    </location>
</feature>
<gene>
    <name evidence="2" type="ORF">S7711_11369</name>
</gene>
<organism evidence="2 3">
    <name type="scientific">Stachybotrys chartarum (strain CBS 109288 / IBT 7711)</name>
    <name type="common">Toxic black mold</name>
    <name type="synonym">Stilbospora chartarum</name>
    <dbReference type="NCBI Taxonomy" id="1280523"/>
    <lineage>
        <taxon>Eukaryota</taxon>
        <taxon>Fungi</taxon>
        <taxon>Dikarya</taxon>
        <taxon>Ascomycota</taxon>
        <taxon>Pezizomycotina</taxon>
        <taxon>Sordariomycetes</taxon>
        <taxon>Hypocreomycetidae</taxon>
        <taxon>Hypocreales</taxon>
        <taxon>Stachybotryaceae</taxon>
        <taxon>Stachybotrys</taxon>
    </lineage>
</organism>
<dbReference type="AlphaFoldDB" id="A0A084ALS6"/>
<dbReference type="EMBL" id="KL648663">
    <property type="protein sequence ID" value="KEY66255.1"/>
    <property type="molecule type" value="Genomic_DNA"/>
</dbReference>
<evidence type="ECO:0000313" key="2">
    <source>
        <dbReference type="EMBL" id="KEY66255.1"/>
    </source>
</evidence>
<name>A0A084ALS6_STACB</name>
<protein>
    <recommendedName>
        <fullName evidence="4">BZIP domain-containing protein</fullName>
    </recommendedName>
</protein>
<accession>A0A084ALS6</accession>
<feature type="compositionally biased region" description="Basic and acidic residues" evidence="1">
    <location>
        <begin position="14"/>
        <end position="24"/>
    </location>
</feature>
<evidence type="ECO:0000313" key="3">
    <source>
        <dbReference type="Proteomes" id="UP000028045"/>
    </source>
</evidence>
<dbReference type="Proteomes" id="UP000028045">
    <property type="component" value="Unassembled WGS sequence"/>
</dbReference>
<evidence type="ECO:0000256" key="1">
    <source>
        <dbReference type="SAM" id="MobiDB-lite"/>
    </source>
</evidence>
<sequence>MAAEASEGSVPVSRQERGKIAQREYRKRHANKFRILQEENKRLRRAIADIGKVVSGDERTWAELELALTSARAAASAELEDPRGEDIFAARPSTERPAASLPTDSALPLESPPGIQSVPGGGADAAGLVTWPNKFPAANLGIPLELTDKTLWTVSGFLTWICTHYTAVLWRHVHAGSAVTNLEQFVLANMINSTSDLSGSTPAPPSAYNECPHGAQPPASHHDLALLAQRYENQRQQSFETMRRGGWWKSPSDVEDQMRSMARPEELQRLQAALEGRGPDSDTTPLARMFVGMCRNFVRFPDGPRWNTMYVTIATGLWMRSMREDHRIVHIAG</sequence>
<dbReference type="OrthoDB" id="4737775at2759"/>
<keyword evidence="3" id="KW-1185">Reference proteome</keyword>
<dbReference type="HOGENOM" id="CLU_043982_0_0_1"/>
<evidence type="ECO:0008006" key="4">
    <source>
        <dbReference type="Google" id="ProtNLM"/>
    </source>
</evidence>
<reference evidence="2 3" key="1">
    <citation type="journal article" date="2014" name="BMC Genomics">
        <title>Comparative genome sequencing reveals chemotype-specific gene clusters in the toxigenic black mold Stachybotrys.</title>
        <authorList>
            <person name="Semeiks J."/>
            <person name="Borek D."/>
            <person name="Otwinowski Z."/>
            <person name="Grishin N.V."/>
        </authorList>
    </citation>
    <scope>NUCLEOTIDE SEQUENCE [LARGE SCALE GENOMIC DNA]</scope>
    <source>
        <strain evidence="3">CBS 109288 / IBT 7711</strain>
    </source>
</reference>